<dbReference type="Proteomes" id="UP001231109">
    <property type="component" value="Unassembled WGS sequence"/>
</dbReference>
<dbReference type="RefSeq" id="WP_305977720.1">
    <property type="nucleotide sequence ID" value="NZ_JAPJDZ010000215.1"/>
</dbReference>
<gene>
    <name evidence="2" type="ORF">ORJ04_21900</name>
</gene>
<keyword evidence="1" id="KW-0732">Signal</keyword>
<dbReference type="EMBL" id="JAPJDZ010000215">
    <property type="protein sequence ID" value="MDP5138605.1"/>
    <property type="molecule type" value="Genomic_DNA"/>
</dbReference>
<proteinExistence type="predicted"/>
<sequence>MKLLIGLGLLLATFLTHAIGVSCGDEKVTYRLEDKARFDICPNGDGSLSIFANSIGGNYHTCSFEAVAKKIGEQYVAIDGTCKISFVLSNNELIPTFGENCRAYCGMRAS</sequence>
<reference evidence="2 3" key="1">
    <citation type="submission" date="2022-11" db="EMBL/GenBank/DDBJ databases">
        <title>Viruses from the air-sea interface of a natural surface slick.</title>
        <authorList>
            <person name="Rahlff J."/>
            <person name="Holmfeldt K."/>
        </authorList>
    </citation>
    <scope>NUCLEOTIDE SEQUENCE [LARGE SCALE GENOMIC DNA]</scope>
    <source>
        <strain evidence="2 3">SMS4</strain>
    </source>
</reference>
<feature type="signal peptide" evidence="1">
    <location>
        <begin position="1"/>
        <end position="18"/>
    </location>
</feature>
<feature type="chain" id="PRO_5046391525" description="Lipoprotein" evidence="1">
    <location>
        <begin position="19"/>
        <end position="110"/>
    </location>
</feature>
<accession>A0ABT9I5E7</accession>
<evidence type="ECO:0000313" key="2">
    <source>
        <dbReference type="EMBL" id="MDP5138605.1"/>
    </source>
</evidence>
<comment type="caution">
    <text evidence="2">The sequence shown here is derived from an EMBL/GenBank/DDBJ whole genome shotgun (WGS) entry which is preliminary data.</text>
</comment>
<protein>
    <recommendedName>
        <fullName evidence="4">Lipoprotein</fullName>
    </recommendedName>
</protein>
<evidence type="ECO:0000313" key="3">
    <source>
        <dbReference type="Proteomes" id="UP001231109"/>
    </source>
</evidence>
<name>A0ABT9I5E7_9GAMM</name>
<evidence type="ECO:0008006" key="4">
    <source>
        <dbReference type="Google" id="ProtNLM"/>
    </source>
</evidence>
<dbReference type="PROSITE" id="PS51257">
    <property type="entry name" value="PROKAR_LIPOPROTEIN"/>
    <property type="match status" value="1"/>
</dbReference>
<keyword evidence="3" id="KW-1185">Reference proteome</keyword>
<evidence type="ECO:0000256" key="1">
    <source>
        <dbReference type="SAM" id="SignalP"/>
    </source>
</evidence>
<organism evidence="2 3">
    <name type="scientific">Rheinheimera baltica</name>
    <dbReference type="NCBI Taxonomy" id="67576"/>
    <lineage>
        <taxon>Bacteria</taxon>
        <taxon>Pseudomonadati</taxon>
        <taxon>Pseudomonadota</taxon>
        <taxon>Gammaproteobacteria</taxon>
        <taxon>Chromatiales</taxon>
        <taxon>Chromatiaceae</taxon>
        <taxon>Rheinheimera</taxon>
    </lineage>
</organism>